<feature type="region of interest" description="Disordered" evidence="1">
    <location>
        <begin position="1"/>
        <end position="39"/>
    </location>
</feature>
<evidence type="ECO:0000313" key="2">
    <source>
        <dbReference type="EMBL" id="KAH0817006.1"/>
    </source>
</evidence>
<gene>
    <name evidence="2" type="ORF">GEV33_005786</name>
</gene>
<dbReference type="EMBL" id="JABDTM020020491">
    <property type="protein sequence ID" value="KAH0817006.1"/>
    <property type="molecule type" value="Genomic_DNA"/>
</dbReference>
<sequence length="498" mass="56882">MPPKKRANIGQINPQARRAKLLRAAETPEQRESRLEQQRVRQAEVIAGETTHEYEERIGRQQIRQAQLRGAEQPRQRENRLENDRTRHAQNRHRRGQAGLNLEVFQYDPSYDYGLYPKVTIGKMDKVCEFCRAKKFRTEPPGMCCSNGKVKLDTLNPPPEPLLSYMSGRTSESKHFLQNIRRYNSCFQMTSFGTTATVEQDGGFMPTFKVKGQIYHKVGALLPFPNESPQFLQIYFVGDEQVEANQRCDAIADTRRDIVFSLQRLLHQHNALVKEFISALERMPTDEYKIVIRADRTPTGEHERCFNAPTIGEVAIVIVGEEFDKRDIIIQRRSKALQRIAETHRSYDALQYPIIFWEGEDGYHFNLRQTNATTGLGGRFSLRCGGCGGALRLTDLGKKQTRLPGVGHSKPGLFPLVASNKKNRVPPYSAGRPGTKIFPSVRGLWRRSSVEWGWRSSDPGKKQTRLPGVGYSKRRTHSPTSGTPSRLRTFTLERSVHY</sequence>
<protein>
    <recommendedName>
        <fullName evidence="4">Helitron helicase-like domain-containing protein</fullName>
    </recommendedName>
</protein>
<name>A0A8J6HL11_TENMO</name>
<accession>A0A8J6HL11</accession>
<dbReference type="PANTHER" id="PTHR45786:SF74">
    <property type="entry name" value="ATP-DEPENDENT DNA HELICASE"/>
    <property type="match status" value="1"/>
</dbReference>
<organism evidence="2 3">
    <name type="scientific">Tenebrio molitor</name>
    <name type="common">Yellow mealworm beetle</name>
    <dbReference type="NCBI Taxonomy" id="7067"/>
    <lineage>
        <taxon>Eukaryota</taxon>
        <taxon>Metazoa</taxon>
        <taxon>Ecdysozoa</taxon>
        <taxon>Arthropoda</taxon>
        <taxon>Hexapoda</taxon>
        <taxon>Insecta</taxon>
        <taxon>Pterygota</taxon>
        <taxon>Neoptera</taxon>
        <taxon>Endopterygota</taxon>
        <taxon>Coleoptera</taxon>
        <taxon>Polyphaga</taxon>
        <taxon>Cucujiformia</taxon>
        <taxon>Tenebrionidae</taxon>
        <taxon>Tenebrio</taxon>
    </lineage>
</organism>
<comment type="caution">
    <text evidence="2">The sequence shown here is derived from an EMBL/GenBank/DDBJ whole genome shotgun (WGS) entry which is preliminary data.</text>
</comment>
<dbReference type="AlphaFoldDB" id="A0A8J6HL11"/>
<feature type="region of interest" description="Disordered" evidence="1">
    <location>
        <begin position="453"/>
        <end position="486"/>
    </location>
</feature>
<reference evidence="2" key="2">
    <citation type="submission" date="2021-08" db="EMBL/GenBank/DDBJ databases">
        <authorList>
            <person name="Eriksson T."/>
        </authorList>
    </citation>
    <scope>NUCLEOTIDE SEQUENCE</scope>
    <source>
        <strain evidence="2">Stoneville</strain>
        <tissue evidence="2">Whole head</tissue>
    </source>
</reference>
<keyword evidence="3" id="KW-1185">Reference proteome</keyword>
<evidence type="ECO:0000256" key="1">
    <source>
        <dbReference type="SAM" id="MobiDB-lite"/>
    </source>
</evidence>
<dbReference type="Proteomes" id="UP000719412">
    <property type="component" value="Unassembled WGS sequence"/>
</dbReference>
<feature type="region of interest" description="Disordered" evidence="1">
    <location>
        <begin position="65"/>
        <end position="94"/>
    </location>
</feature>
<evidence type="ECO:0000313" key="3">
    <source>
        <dbReference type="Proteomes" id="UP000719412"/>
    </source>
</evidence>
<reference evidence="2" key="1">
    <citation type="journal article" date="2020" name="J Insects Food Feed">
        <title>The yellow mealworm (Tenebrio molitor) genome: a resource for the emerging insects as food and feed industry.</title>
        <authorList>
            <person name="Eriksson T."/>
            <person name="Andere A."/>
            <person name="Kelstrup H."/>
            <person name="Emery V."/>
            <person name="Picard C."/>
        </authorList>
    </citation>
    <scope>NUCLEOTIDE SEQUENCE</scope>
    <source>
        <strain evidence="2">Stoneville</strain>
        <tissue evidence="2">Whole head</tissue>
    </source>
</reference>
<feature type="compositionally biased region" description="Basic and acidic residues" evidence="1">
    <location>
        <begin position="26"/>
        <end position="39"/>
    </location>
</feature>
<evidence type="ECO:0008006" key="4">
    <source>
        <dbReference type="Google" id="ProtNLM"/>
    </source>
</evidence>
<feature type="compositionally biased region" description="Basic and acidic residues" evidence="1">
    <location>
        <begin position="72"/>
        <end position="87"/>
    </location>
</feature>
<dbReference type="PANTHER" id="PTHR45786">
    <property type="entry name" value="DNA BINDING PROTEIN-LIKE"/>
    <property type="match status" value="1"/>
</dbReference>
<proteinExistence type="predicted"/>